<evidence type="ECO:0000256" key="1">
    <source>
        <dbReference type="PROSITE-ProRule" id="PRU01379"/>
    </source>
</evidence>
<dbReference type="SUPFAM" id="SSF53187">
    <property type="entry name" value="Zn-dependent exopeptidases"/>
    <property type="match status" value="1"/>
</dbReference>
<evidence type="ECO:0000259" key="2">
    <source>
        <dbReference type="PROSITE" id="PS52035"/>
    </source>
</evidence>
<dbReference type="Pfam" id="PF00246">
    <property type="entry name" value="Peptidase_M14"/>
    <property type="match status" value="1"/>
</dbReference>
<name>A0A2M9R6M8_9FLAO</name>
<gene>
    <name evidence="3" type="ORF">CDL10_08005</name>
</gene>
<dbReference type="SMART" id="SM00631">
    <property type="entry name" value="Zn_pept"/>
    <property type="match status" value="1"/>
</dbReference>
<accession>A0A2M9R6M8</accession>
<evidence type="ECO:0000313" key="3">
    <source>
        <dbReference type="EMBL" id="PJR04489.1"/>
    </source>
</evidence>
<dbReference type="PROSITE" id="PS52035">
    <property type="entry name" value="PEPTIDASE_M14"/>
    <property type="match status" value="1"/>
</dbReference>
<reference evidence="3 4" key="1">
    <citation type="submission" date="2017-06" db="EMBL/GenBank/DDBJ databases">
        <title>Description of Avrilella dinanensis gen. nov. sp. nov.</title>
        <authorList>
            <person name="Leyer C."/>
            <person name="Sassi M."/>
            <person name="Minet J."/>
            <person name="Kayal S."/>
            <person name="Cattoir V."/>
        </authorList>
    </citation>
    <scope>NUCLEOTIDE SEQUENCE [LARGE SCALE GENOMIC DNA]</scope>
    <source>
        <strain evidence="3 4">UR159</strain>
    </source>
</reference>
<dbReference type="GO" id="GO:0008270">
    <property type="term" value="F:zinc ion binding"/>
    <property type="evidence" value="ECO:0007669"/>
    <property type="project" value="InterPro"/>
</dbReference>
<comment type="caution">
    <text evidence="3">The sequence shown here is derived from an EMBL/GenBank/DDBJ whole genome shotgun (WGS) entry which is preliminary data.</text>
</comment>
<comment type="similarity">
    <text evidence="1">Belongs to the peptidase M14 family.</text>
</comment>
<dbReference type="EMBL" id="NIPO01000001">
    <property type="protein sequence ID" value="PJR04489.1"/>
    <property type="molecule type" value="Genomic_DNA"/>
</dbReference>
<dbReference type="GO" id="GO:0006508">
    <property type="term" value="P:proteolysis"/>
    <property type="evidence" value="ECO:0007669"/>
    <property type="project" value="InterPro"/>
</dbReference>
<dbReference type="AlphaFoldDB" id="A0A2M9R6M8"/>
<keyword evidence="4" id="KW-1185">Reference proteome</keyword>
<feature type="active site" description="Proton donor/acceptor" evidence="1">
    <location>
        <position position="241"/>
    </location>
</feature>
<dbReference type="InterPro" id="IPR000834">
    <property type="entry name" value="Peptidase_M14"/>
</dbReference>
<dbReference type="Proteomes" id="UP000231960">
    <property type="component" value="Unassembled WGS sequence"/>
</dbReference>
<dbReference type="GO" id="GO:0004181">
    <property type="term" value="F:metallocarboxypeptidase activity"/>
    <property type="evidence" value="ECO:0007669"/>
    <property type="project" value="InterPro"/>
</dbReference>
<dbReference type="Gene3D" id="3.40.630.10">
    <property type="entry name" value="Zn peptidases"/>
    <property type="match status" value="1"/>
</dbReference>
<dbReference type="OrthoDB" id="1119199at2"/>
<evidence type="ECO:0000313" key="4">
    <source>
        <dbReference type="Proteomes" id="UP000231960"/>
    </source>
</evidence>
<protein>
    <recommendedName>
        <fullName evidence="2">Peptidase M14 domain-containing protein</fullName>
    </recommendedName>
</protein>
<sequence length="383" mass="44137">MKPAELFACAKQFKEDTVIGRYVHYPDIENYLQKSDLDYCIAAYSVEKRPIYELRFGTGKIKILMWSQMHGNESTTTKGLVDFLNFVQSEDILAQEILQKFQFVVVPMLNPDGAFYYTRFNANQVDLNRDAYCQTQPEMQYLQQLISAFQPDFCFNLHDQRTIFSAGYSANPATLSLLAPAYNPERELNDTRKKTMQVAVDIAAALSDIIPNQIGRYDDSFNMNCIGDNLTTKNIPVLLIEAGHFPNDYQREQTRLLVFVSIVAGLRSISEKKYDADVVVKYEKIPENQKLFNDVLVKRLKIKGEEIQKIGYQYQEKPEKETVVFVLQKDENSGSKGEYGHIELDFDNHDFASEDELIEEIYSHVKNINEANTFVENDKKILK</sequence>
<feature type="domain" description="Peptidase M14" evidence="2">
    <location>
        <begin position="11"/>
        <end position="269"/>
    </location>
</feature>
<proteinExistence type="inferred from homology"/>
<dbReference type="RefSeq" id="WP_100678048.1">
    <property type="nucleotide sequence ID" value="NZ_NIPO01000001.1"/>
</dbReference>
<organism evidence="3 4">
    <name type="scientific">Avrilella dinanensis</name>
    <dbReference type="NCBI Taxonomy" id="2008672"/>
    <lineage>
        <taxon>Bacteria</taxon>
        <taxon>Pseudomonadati</taxon>
        <taxon>Bacteroidota</taxon>
        <taxon>Flavobacteriia</taxon>
        <taxon>Flavobacteriales</taxon>
        <taxon>Flavobacteriaceae</taxon>
        <taxon>Avrilella</taxon>
    </lineage>
</organism>